<keyword evidence="6" id="KW-1185">Reference proteome</keyword>
<dbReference type="PRINTS" id="PR01839">
    <property type="entry name" value="RAD23PROTEIN"/>
</dbReference>
<dbReference type="Pfam" id="PF00627">
    <property type="entry name" value="UBA"/>
    <property type="match status" value="1"/>
</dbReference>
<gene>
    <name evidence="5" type="ORF">PFISCL1PPCAC_4779</name>
</gene>
<comment type="similarity">
    <text evidence="2">Belongs to the RAD23 family.</text>
</comment>
<dbReference type="AlphaFoldDB" id="A0AAV5V5B6"/>
<comment type="function">
    <text evidence="2">Multiubiquitin chain receptor involved in modulation of proteasomal degradation. Involved in nucleotide excision repair.</text>
</comment>
<dbReference type="GO" id="GO:0043161">
    <property type="term" value="P:proteasome-mediated ubiquitin-dependent protein catabolic process"/>
    <property type="evidence" value="ECO:0007669"/>
    <property type="project" value="UniProtKB-UniRule"/>
</dbReference>
<dbReference type="GO" id="GO:0043130">
    <property type="term" value="F:ubiquitin binding"/>
    <property type="evidence" value="ECO:0007669"/>
    <property type="project" value="UniProtKB-UniRule"/>
</dbReference>
<dbReference type="Pfam" id="PF09280">
    <property type="entry name" value="XPC-binding"/>
    <property type="match status" value="1"/>
</dbReference>
<dbReference type="GO" id="GO:0005654">
    <property type="term" value="C:nucleoplasm"/>
    <property type="evidence" value="ECO:0007669"/>
    <property type="project" value="TreeGrafter"/>
</dbReference>
<dbReference type="SMART" id="SM00165">
    <property type="entry name" value="UBA"/>
    <property type="match status" value="1"/>
</dbReference>
<dbReference type="InterPro" id="IPR015360">
    <property type="entry name" value="XPC-bd"/>
</dbReference>
<evidence type="ECO:0000256" key="2">
    <source>
        <dbReference type="RuleBase" id="RU367049"/>
    </source>
</evidence>
<evidence type="ECO:0000313" key="5">
    <source>
        <dbReference type="EMBL" id="GMT13482.1"/>
    </source>
</evidence>
<feature type="domain" description="UBA" evidence="4">
    <location>
        <begin position="110"/>
        <end position="151"/>
    </location>
</feature>
<feature type="non-terminal residue" evidence="5">
    <location>
        <position position="1"/>
    </location>
</feature>
<dbReference type="GO" id="GO:0006289">
    <property type="term" value="P:nucleotide-excision repair"/>
    <property type="evidence" value="ECO:0007669"/>
    <property type="project" value="UniProtKB-UniRule"/>
</dbReference>
<dbReference type="SUPFAM" id="SSF101238">
    <property type="entry name" value="XPC-binding domain"/>
    <property type="match status" value="1"/>
</dbReference>
<organism evidence="5 6">
    <name type="scientific">Pristionchus fissidentatus</name>
    <dbReference type="NCBI Taxonomy" id="1538716"/>
    <lineage>
        <taxon>Eukaryota</taxon>
        <taxon>Metazoa</taxon>
        <taxon>Ecdysozoa</taxon>
        <taxon>Nematoda</taxon>
        <taxon>Chromadorea</taxon>
        <taxon>Rhabditida</taxon>
        <taxon>Rhabditina</taxon>
        <taxon>Diplogasteromorpha</taxon>
        <taxon>Diplogasteroidea</taxon>
        <taxon>Neodiplogasteridae</taxon>
        <taxon>Pristionchus</taxon>
    </lineage>
</organism>
<name>A0AAV5V5B6_9BILA</name>
<dbReference type="GO" id="GO:0003684">
    <property type="term" value="F:damaged DNA binding"/>
    <property type="evidence" value="ECO:0007669"/>
    <property type="project" value="UniProtKB-UniRule"/>
</dbReference>
<dbReference type="GO" id="GO:0031593">
    <property type="term" value="F:polyubiquitin modification-dependent protein binding"/>
    <property type="evidence" value="ECO:0007669"/>
    <property type="project" value="UniProtKB-UniRule"/>
</dbReference>
<dbReference type="SUPFAM" id="SSF46934">
    <property type="entry name" value="UBA-like"/>
    <property type="match status" value="1"/>
</dbReference>
<keyword evidence="2" id="KW-0963">Cytoplasm</keyword>
<dbReference type="PANTHER" id="PTHR10621:SF0">
    <property type="entry name" value="UV EXCISION REPAIR PROTEIN RAD23"/>
    <property type="match status" value="1"/>
</dbReference>
<dbReference type="SMART" id="SM00727">
    <property type="entry name" value="STI1"/>
    <property type="match status" value="1"/>
</dbReference>
<dbReference type="InterPro" id="IPR036353">
    <property type="entry name" value="XPC-bd_sf"/>
</dbReference>
<dbReference type="Proteomes" id="UP001432322">
    <property type="component" value="Unassembled WGS sequence"/>
</dbReference>
<dbReference type="PANTHER" id="PTHR10621">
    <property type="entry name" value="UV EXCISION REPAIR PROTEIN RAD23"/>
    <property type="match status" value="1"/>
</dbReference>
<dbReference type="InterPro" id="IPR004806">
    <property type="entry name" value="Rad23"/>
</dbReference>
<keyword evidence="1 2" id="KW-0539">Nucleus</keyword>
<proteinExistence type="inferred from homology"/>
<feature type="compositionally biased region" description="Basic residues" evidence="3">
    <location>
        <begin position="1"/>
        <end position="10"/>
    </location>
</feature>
<evidence type="ECO:0000313" key="6">
    <source>
        <dbReference type="Proteomes" id="UP001432322"/>
    </source>
</evidence>
<protein>
    <recommendedName>
        <fullName evidence="2">UV excision repair protein RAD23</fullName>
    </recommendedName>
</protein>
<dbReference type="InterPro" id="IPR006636">
    <property type="entry name" value="STI1_HS-bd"/>
</dbReference>
<keyword evidence="2" id="KW-0227">DNA damage</keyword>
<evidence type="ECO:0000256" key="1">
    <source>
        <dbReference type="ARBA" id="ARBA00023242"/>
    </source>
</evidence>
<comment type="subcellular location">
    <subcellularLocation>
        <location evidence="2">Nucleus</location>
    </subcellularLocation>
    <subcellularLocation>
        <location evidence="2">Cytoplasm</location>
    </subcellularLocation>
</comment>
<accession>A0AAV5V5B6</accession>
<dbReference type="PROSITE" id="PS50030">
    <property type="entry name" value="UBA"/>
    <property type="match status" value="1"/>
</dbReference>
<dbReference type="InterPro" id="IPR009060">
    <property type="entry name" value="UBA-like_sf"/>
</dbReference>
<dbReference type="EMBL" id="BTSY01000002">
    <property type="protein sequence ID" value="GMT13482.1"/>
    <property type="molecule type" value="Genomic_DNA"/>
</dbReference>
<feature type="non-terminal residue" evidence="5">
    <location>
        <position position="156"/>
    </location>
</feature>
<dbReference type="Gene3D" id="1.10.10.540">
    <property type="entry name" value="XPC-binding domain"/>
    <property type="match status" value="1"/>
</dbReference>
<dbReference type="GO" id="GO:0070628">
    <property type="term" value="F:proteasome binding"/>
    <property type="evidence" value="ECO:0007669"/>
    <property type="project" value="TreeGrafter"/>
</dbReference>
<evidence type="ECO:0000256" key="3">
    <source>
        <dbReference type="SAM" id="MobiDB-lite"/>
    </source>
</evidence>
<dbReference type="FunFam" id="1.10.8.10:FF:000002">
    <property type="entry name" value="UV excision repair protein RAD23 homolog"/>
    <property type="match status" value="1"/>
</dbReference>
<dbReference type="InterPro" id="IPR015940">
    <property type="entry name" value="UBA"/>
</dbReference>
<feature type="region of interest" description="Disordered" evidence="3">
    <location>
        <begin position="1"/>
        <end position="25"/>
    </location>
</feature>
<evidence type="ECO:0000259" key="4">
    <source>
        <dbReference type="PROSITE" id="PS50030"/>
    </source>
</evidence>
<dbReference type="Gene3D" id="1.10.8.10">
    <property type="entry name" value="DNA helicase RuvA subunit, C-terminal domain"/>
    <property type="match status" value="1"/>
</dbReference>
<comment type="caution">
    <text evidence="5">The sequence shown here is derived from an EMBL/GenBank/DDBJ whole genome shotgun (WGS) entry which is preliminary data.</text>
</comment>
<dbReference type="GO" id="GO:0005829">
    <property type="term" value="C:cytosol"/>
    <property type="evidence" value="ECO:0007669"/>
    <property type="project" value="TreeGrafter"/>
</dbReference>
<reference evidence="5" key="1">
    <citation type="submission" date="2023-10" db="EMBL/GenBank/DDBJ databases">
        <title>Genome assembly of Pristionchus species.</title>
        <authorList>
            <person name="Yoshida K."/>
            <person name="Sommer R.J."/>
        </authorList>
    </citation>
    <scope>NUCLEOTIDE SEQUENCE</scope>
    <source>
        <strain evidence="5">RS5133</strain>
    </source>
</reference>
<keyword evidence="2" id="KW-0234">DNA repair</keyword>
<sequence length="156" mass="16654">GGRRGGRGGRRGPAPDLAPGMMQAASAARENQGIAILRGMPEFEEMRRVVRANPSILPEILQQLGAVNPDLLQSIQEDPAALAAVLNEPEQGGDPEADLRSRGVARINVTPEENAAIKRLEAMGFPSALAVEAFFACDKNEDLAVNYIIQRLDEAA</sequence>